<dbReference type="Gene3D" id="3.30.420.10">
    <property type="entry name" value="Ribonuclease H-like superfamily/Ribonuclease H"/>
    <property type="match status" value="1"/>
</dbReference>
<protein>
    <recommendedName>
        <fullName evidence="1">Integrase catalytic domain-containing protein</fullName>
    </recommendedName>
</protein>
<comment type="caution">
    <text evidence="2">The sequence shown here is derived from an EMBL/GenBank/DDBJ whole genome shotgun (WGS) entry which is preliminary data.</text>
</comment>
<keyword evidence="3" id="KW-1185">Reference proteome</keyword>
<dbReference type="PROSITE" id="PS50994">
    <property type="entry name" value="INTEGRASE"/>
    <property type="match status" value="1"/>
</dbReference>
<dbReference type="InterPro" id="IPR039537">
    <property type="entry name" value="Retrotran_Ty1/copia-like"/>
</dbReference>
<dbReference type="InterPro" id="IPR025724">
    <property type="entry name" value="GAG-pre-integrase_dom"/>
</dbReference>
<evidence type="ECO:0000313" key="3">
    <source>
        <dbReference type="Proteomes" id="UP000077202"/>
    </source>
</evidence>
<accession>A0A176WAJ8</accession>
<dbReference type="GO" id="GO:0003676">
    <property type="term" value="F:nucleic acid binding"/>
    <property type="evidence" value="ECO:0007669"/>
    <property type="project" value="InterPro"/>
</dbReference>
<dbReference type="EMBL" id="LVLJ01001460">
    <property type="protein sequence ID" value="OAE29452.1"/>
    <property type="molecule type" value="Genomic_DNA"/>
</dbReference>
<dbReference type="Pfam" id="PF14223">
    <property type="entry name" value="Retrotran_gag_2"/>
    <property type="match status" value="1"/>
</dbReference>
<evidence type="ECO:0000259" key="1">
    <source>
        <dbReference type="PROSITE" id="PS50994"/>
    </source>
</evidence>
<gene>
    <name evidence="2" type="ORF">AXG93_4548s1300</name>
</gene>
<proteinExistence type="predicted"/>
<evidence type="ECO:0000313" key="2">
    <source>
        <dbReference type="EMBL" id="OAE29452.1"/>
    </source>
</evidence>
<feature type="domain" description="Integrase catalytic" evidence="1">
    <location>
        <begin position="139"/>
        <end position="254"/>
    </location>
</feature>
<dbReference type="InterPro" id="IPR012337">
    <property type="entry name" value="RNaseH-like_sf"/>
</dbReference>
<dbReference type="GO" id="GO:0015074">
    <property type="term" value="P:DNA integration"/>
    <property type="evidence" value="ECO:0007669"/>
    <property type="project" value="InterPro"/>
</dbReference>
<organism evidence="2 3">
    <name type="scientific">Marchantia polymorpha subsp. ruderalis</name>
    <dbReference type="NCBI Taxonomy" id="1480154"/>
    <lineage>
        <taxon>Eukaryota</taxon>
        <taxon>Viridiplantae</taxon>
        <taxon>Streptophyta</taxon>
        <taxon>Embryophyta</taxon>
        <taxon>Marchantiophyta</taxon>
        <taxon>Marchantiopsida</taxon>
        <taxon>Marchantiidae</taxon>
        <taxon>Marchantiales</taxon>
        <taxon>Marchantiaceae</taxon>
        <taxon>Marchantia</taxon>
    </lineage>
</organism>
<reference evidence="2" key="1">
    <citation type="submission" date="2016-03" db="EMBL/GenBank/DDBJ databases">
        <title>Mechanisms controlling the formation of the plant cell surface in tip-growing cells are functionally conserved among land plants.</title>
        <authorList>
            <person name="Honkanen S."/>
            <person name="Jones V.A."/>
            <person name="Morieri G."/>
            <person name="Champion C."/>
            <person name="Hetherington A.J."/>
            <person name="Kelly S."/>
            <person name="Saint-Marcoux D."/>
            <person name="Proust H."/>
            <person name="Prescott H."/>
            <person name="Dolan L."/>
        </authorList>
    </citation>
    <scope>NUCLEOTIDE SEQUENCE [LARGE SCALE GENOMIC DNA]</scope>
    <source>
        <tissue evidence="2">Whole gametophyte</tissue>
    </source>
</reference>
<dbReference type="SUPFAM" id="SSF53098">
    <property type="entry name" value="Ribonuclease H-like"/>
    <property type="match status" value="1"/>
</dbReference>
<dbReference type="AlphaFoldDB" id="A0A176WAJ8"/>
<dbReference type="Proteomes" id="UP000077202">
    <property type="component" value="Unassembled WGS sequence"/>
</dbReference>
<dbReference type="PANTHER" id="PTHR42648">
    <property type="entry name" value="TRANSPOSASE, PUTATIVE-RELATED"/>
    <property type="match status" value="1"/>
</dbReference>
<dbReference type="InterPro" id="IPR036397">
    <property type="entry name" value="RNaseH_sf"/>
</dbReference>
<sequence length="345" mass="40415">MAEGKDLMEHLDEFNKLIVDLKNIDVKYDDDDQALVLLYSLPRSYEHMVDILQHVARWDRADCTLVDVTAITEPQETLLASLWDKRLGHLSDRGLKELSKQGLFGGDKLDDLEFCENCIHGKATKVKFTQSVDVTWDMLNYVHSDLWRLLRTPTLGGGWYYIMFIDDCSRKVWVYNLKHKDEVFGKFKEWKKMVEVRIGRNIKKLRTDNGLKYLDDEFNRFIKEEGMVRHKAVRGILKQNGLAKPMNQTLLERMKCMLFEAGVKGWKLWYKEDEASKCVISRDVFREFKFYMAVATQEAKDSMAVTKDRAGIEMELLGRCSNEARVTRVTWKRLKSHPFGFCSLW</sequence>
<dbReference type="PANTHER" id="PTHR42648:SF28">
    <property type="entry name" value="TRANSPOSON-ENCODED PROTEIN WITH RIBONUCLEASE H-LIKE AND RETROVIRUS ZINC FINGER-LIKE DOMAINS"/>
    <property type="match status" value="1"/>
</dbReference>
<dbReference type="Pfam" id="PF13976">
    <property type="entry name" value="gag_pre-integrs"/>
    <property type="match status" value="1"/>
</dbReference>
<dbReference type="InterPro" id="IPR001584">
    <property type="entry name" value="Integrase_cat-core"/>
</dbReference>
<name>A0A176WAJ8_MARPO</name>